<evidence type="ECO:0000256" key="1">
    <source>
        <dbReference type="SAM" id="MobiDB-lite"/>
    </source>
</evidence>
<evidence type="ECO:0008006" key="5">
    <source>
        <dbReference type="Google" id="ProtNLM"/>
    </source>
</evidence>
<gene>
    <name evidence="3" type="ORF">M8542_26395</name>
</gene>
<keyword evidence="4" id="KW-1185">Reference proteome</keyword>
<dbReference type="EMBL" id="JAMXQV010000014">
    <property type="protein sequence ID" value="MCR6486363.1"/>
    <property type="molecule type" value="Genomic_DNA"/>
</dbReference>
<protein>
    <recommendedName>
        <fullName evidence="5">DUF3558 domain-containing protein</fullName>
    </recommendedName>
</protein>
<accession>A0A9X2NFK1</accession>
<evidence type="ECO:0000256" key="2">
    <source>
        <dbReference type="SAM" id="SignalP"/>
    </source>
</evidence>
<dbReference type="Proteomes" id="UP001144096">
    <property type="component" value="Unassembled WGS sequence"/>
</dbReference>
<proteinExistence type="predicted"/>
<name>A0A9X2NFK1_9PSEU</name>
<evidence type="ECO:0000313" key="4">
    <source>
        <dbReference type="Proteomes" id="UP001144096"/>
    </source>
</evidence>
<reference evidence="3" key="1">
    <citation type="submission" date="2022-06" db="EMBL/GenBank/DDBJ databases">
        <title>Amycolatopsis iheyaensis sp. nov., a new species of the genus Amycolatopsis isolated from soil in Iheya island, Japan.</title>
        <authorList>
            <person name="Ngamcharungchit C."/>
            <person name="Kanto H."/>
            <person name="Take A."/>
            <person name="Intra B."/>
            <person name="Matsumoto A."/>
            <person name="Panbangred W."/>
            <person name="Inahashi Y."/>
        </authorList>
    </citation>
    <scope>NUCLEOTIDE SEQUENCE</scope>
    <source>
        <strain evidence="3">OK19-0408</strain>
    </source>
</reference>
<feature type="region of interest" description="Disordered" evidence="1">
    <location>
        <begin position="27"/>
        <end position="51"/>
    </location>
</feature>
<organism evidence="3 4">
    <name type="scientific">Amycolatopsis iheyensis</name>
    <dbReference type="NCBI Taxonomy" id="2945988"/>
    <lineage>
        <taxon>Bacteria</taxon>
        <taxon>Bacillati</taxon>
        <taxon>Actinomycetota</taxon>
        <taxon>Actinomycetes</taxon>
        <taxon>Pseudonocardiales</taxon>
        <taxon>Pseudonocardiaceae</taxon>
        <taxon>Amycolatopsis</taxon>
    </lineage>
</organism>
<evidence type="ECO:0000313" key="3">
    <source>
        <dbReference type="EMBL" id="MCR6486363.1"/>
    </source>
</evidence>
<keyword evidence="2" id="KW-0732">Signal</keyword>
<comment type="caution">
    <text evidence="3">The sequence shown here is derived from an EMBL/GenBank/DDBJ whole genome shotgun (WGS) entry which is preliminary data.</text>
</comment>
<sequence length="197" mass="19984">MRFTGGFFAAACLLTCVAACSGGATTAAPATTSAPPSSTSASKPKPTTAAPTPTFAAVVSPAKVTAACPFLGGSEVRALTGRPGETGEGTEAASEAMNPGTAYHCQYGLNGELVVVAIPGAQSPSATIGRLDKECKEPAKPVPGAGEYATHCKFPDGEEMIAVGKRGHGQSRFAQFYTPSNRDDVYVSLAKLLGDRL</sequence>
<dbReference type="RefSeq" id="WP_257922930.1">
    <property type="nucleotide sequence ID" value="NZ_JAMXQV010000014.1"/>
</dbReference>
<dbReference type="AlphaFoldDB" id="A0A9X2NFK1"/>
<feature type="signal peptide" evidence="2">
    <location>
        <begin position="1"/>
        <end position="27"/>
    </location>
</feature>
<feature type="chain" id="PRO_5040881413" description="DUF3558 domain-containing protein" evidence="2">
    <location>
        <begin position="28"/>
        <end position="197"/>
    </location>
</feature>